<proteinExistence type="predicted"/>
<evidence type="ECO:0000313" key="2">
    <source>
        <dbReference type="EMBL" id="MDQ7906703.1"/>
    </source>
</evidence>
<evidence type="ECO:0000313" key="3">
    <source>
        <dbReference type="Proteomes" id="UP001230908"/>
    </source>
</evidence>
<dbReference type="EMBL" id="JAVHUY010000017">
    <property type="protein sequence ID" value="MDQ7906703.1"/>
    <property type="molecule type" value="Genomic_DNA"/>
</dbReference>
<dbReference type="InterPro" id="IPR023606">
    <property type="entry name" value="CoA-Trfase_III_dom_1_sf"/>
</dbReference>
<feature type="region of interest" description="Disordered" evidence="1">
    <location>
        <begin position="327"/>
        <end position="355"/>
    </location>
</feature>
<dbReference type="RefSeq" id="WP_308713981.1">
    <property type="nucleotide sequence ID" value="NZ_JAVHUY010000017.1"/>
</dbReference>
<dbReference type="Pfam" id="PF02515">
    <property type="entry name" value="CoA_transf_3"/>
    <property type="match status" value="1"/>
</dbReference>
<name>A0ABU0ZI41_9ACTN</name>
<dbReference type="InterPro" id="IPR050509">
    <property type="entry name" value="CoA-transferase_III"/>
</dbReference>
<sequence>MTGPLAGLRVIEMAGLGPAPFAGMVFADLGATVVRVDRPGQSAVPLPPRDDLQGRGKRSIAVDLKRPEGAALVRALAARADVLVEGFRPGVAERLGIGPGECHAVNPRLVYGRVTGWGQEGPLAGTAGHDITYLARTGVLHAIGPAGGPPVPPLNLLGDYGGGGMLLVAGVLAALWQAQRTGEGQVVDAAIVDGTTLLATQLYGLLHSGAWQDRRGANLLDGGAPFYGVYETADGRHLAVGPLEPKFYAEFTARLGLDPALAPDQLDIASWPRLRTLIAARLATRTRAEWVEAFADGDACVAPVLSLAEAPEDPHLRARGTFVEAHGARQPAPAPRFSATPAAAPSLPPPLPGEHTRAVLADWSIPDAEALLAAGVAHQADPPPA</sequence>
<organism evidence="2 3">
    <name type="scientific">Phytohabitans maris</name>
    <dbReference type="NCBI Taxonomy" id="3071409"/>
    <lineage>
        <taxon>Bacteria</taxon>
        <taxon>Bacillati</taxon>
        <taxon>Actinomycetota</taxon>
        <taxon>Actinomycetes</taxon>
        <taxon>Micromonosporales</taxon>
        <taxon>Micromonosporaceae</taxon>
    </lineage>
</organism>
<dbReference type="Proteomes" id="UP001230908">
    <property type="component" value="Unassembled WGS sequence"/>
</dbReference>
<comment type="caution">
    <text evidence="2">The sequence shown here is derived from an EMBL/GenBank/DDBJ whole genome shotgun (WGS) entry which is preliminary data.</text>
</comment>
<dbReference type="InterPro" id="IPR044855">
    <property type="entry name" value="CoA-Trfase_III_dom3_sf"/>
</dbReference>
<dbReference type="Gene3D" id="3.30.1540.10">
    <property type="entry name" value="formyl-coa transferase, domain 3"/>
    <property type="match status" value="1"/>
</dbReference>
<protein>
    <submittedName>
        <fullName evidence="2">CaiB/BaiF CoA-transferase family protein</fullName>
    </submittedName>
</protein>
<dbReference type="PANTHER" id="PTHR48228:SF5">
    <property type="entry name" value="ALPHA-METHYLACYL-COA RACEMASE"/>
    <property type="match status" value="1"/>
</dbReference>
<evidence type="ECO:0000256" key="1">
    <source>
        <dbReference type="SAM" id="MobiDB-lite"/>
    </source>
</evidence>
<keyword evidence="3" id="KW-1185">Reference proteome</keyword>
<dbReference type="SUPFAM" id="SSF89796">
    <property type="entry name" value="CoA-transferase family III (CaiB/BaiF)"/>
    <property type="match status" value="1"/>
</dbReference>
<dbReference type="Gene3D" id="3.30.60.110">
    <property type="match status" value="1"/>
</dbReference>
<gene>
    <name evidence="2" type="ORF">RB614_19490</name>
</gene>
<reference evidence="2 3" key="1">
    <citation type="submission" date="2023-08" db="EMBL/GenBank/DDBJ databases">
        <title>Phytohabitans sansha sp. nov., isolated from marine sediment.</title>
        <authorList>
            <person name="Zhao Y."/>
            <person name="Yi K."/>
        </authorList>
    </citation>
    <scope>NUCLEOTIDE SEQUENCE [LARGE SCALE GENOMIC DNA]</scope>
    <source>
        <strain evidence="2 3">ZYX-F-186</strain>
    </source>
</reference>
<dbReference type="PANTHER" id="PTHR48228">
    <property type="entry name" value="SUCCINYL-COA--D-CITRAMALATE COA-TRANSFERASE"/>
    <property type="match status" value="1"/>
</dbReference>
<accession>A0ABU0ZI41</accession>
<dbReference type="InterPro" id="IPR003673">
    <property type="entry name" value="CoA-Trfase_fam_III"/>
</dbReference>
<dbReference type="Gene3D" id="3.40.50.10540">
    <property type="entry name" value="Crotonobetainyl-coa:carnitine coa-transferase, domain 1"/>
    <property type="match status" value="1"/>
</dbReference>